<reference evidence="1 2" key="1">
    <citation type="submission" date="2021-07" db="EMBL/GenBank/DDBJ databases">
        <title>The Aristolochia fimbriata genome: insights into angiosperm evolution, floral development and chemical biosynthesis.</title>
        <authorList>
            <person name="Jiao Y."/>
        </authorList>
    </citation>
    <scope>NUCLEOTIDE SEQUENCE [LARGE SCALE GENOMIC DNA]</scope>
    <source>
        <strain evidence="1">IBCAS-2021</strain>
        <tissue evidence="1">Leaf</tissue>
    </source>
</reference>
<protein>
    <submittedName>
        <fullName evidence="1">Uncharacterized protein</fullName>
    </submittedName>
</protein>
<keyword evidence="2" id="KW-1185">Reference proteome</keyword>
<evidence type="ECO:0000313" key="2">
    <source>
        <dbReference type="Proteomes" id="UP000825729"/>
    </source>
</evidence>
<name>A0AAV7FBZ0_ARIFI</name>
<comment type="caution">
    <text evidence="1">The sequence shown here is derived from an EMBL/GenBank/DDBJ whole genome shotgun (WGS) entry which is preliminary data.</text>
</comment>
<sequence length="172" mass="19503">MLLSTLSSVRQSNAEHVWGLNVSSLAESSNVQFTKFPDLLYVSLRGVSLHFAVISLGNLTQFFVAPLQQRTIGCSAESSELQCFPPFCGDFTWESYSGEMKMIQLILKIKDFFCSTPTENNWLFCRVIRTPVREQYVVLQSHPNSSKHFLLLHSNREQLVVLQSHSELNSSV</sequence>
<gene>
    <name evidence="1" type="ORF">H6P81_003228</name>
</gene>
<dbReference type="AlphaFoldDB" id="A0AAV7FBZ0"/>
<evidence type="ECO:0000313" key="1">
    <source>
        <dbReference type="EMBL" id="KAG9458720.1"/>
    </source>
</evidence>
<organism evidence="1 2">
    <name type="scientific">Aristolochia fimbriata</name>
    <name type="common">White veined hardy Dutchman's pipe vine</name>
    <dbReference type="NCBI Taxonomy" id="158543"/>
    <lineage>
        <taxon>Eukaryota</taxon>
        <taxon>Viridiplantae</taxon>
        <taxon>Streptophyta</taxon>
        <taxon>Embryophyta</taxon>
        <taxon>Tracheophyta</taxon>
        <taxon>Spermatophyta</taxon>
        <taxon>Magnoliopsida</taxon>
        <taxon>Magnoliidae</taxon>
        <taxon>Piperales</taxon>
        <taxon>Aristolochiaceae</taxon>
        <taxon>Aristolochia</taxon>
    </lineage>
</organism>
<dbReference type="EMBL" id="JAINDJ010000002">
    <property type="protein sequence ID" value="KAG9458720.1"/>
    <property type="molecule type" value="Genomic_DNA"/>
</dbReference>
<dbReference type="Proteomes" id="UP000825729">
    <property type="component" value="Unassembled WGS sequence"/>
</dbReference>
<accession>A0AAV7FBZ0</accession>
<proteinExistence type="predicted"/>